<accession>A0A2T1C023</accession>
<evidence type="ECO:0000313" key="1">
    <source>
        <dbReference type="EMBL" id="PSB01554.1"/>
    </source>
</evidence>
<protein>
    <submittedName>
        <fullName evidence="1">Uncharacterized protein</fullName>
    </submittedName>
</protein>
<name>A0A2T1C023_9CYAN</name>
<dbReference type="Proteomes" id="UP000238762">
    <property type="component" value="Unassembled WGS sequence"/>
</dbReference>
<evidence type="ECO:0000313" key="2">
    <source>
        <dbReference type="Proteomes" id="UP000238762"/>
    </source>
</evidence>
<comment type="caution">
    <text evidence="1">The sequence shown here is derived from an EMBL/GenBank/DDBJ whole genome shotgun (WGS) entry which is preliminary data.</text>
</comment>
<reference evidence="1 2" key="1">
    <citation type="submission" date="2018-02" db="EMBL/GenBank/DDBJ databases">
        <authorList>
            <person name="Cohen D.B."/>
            <person name="Kent A.D."/>
        </authorList>
    </citation>
    <scope>NUCLEOTIDE SEQUENCE [LARGE SCALE GENOMIC DNA]</scope>
    <source>
        <strain evidence="1 2">CCAP 1448/3</strain>
    </source>
</reference>
<gene>
    <name evidence="1" type="ORF">C7B64_17805</name>
</gene>
<proteinExistence type="predicted"/>
<dbReference type="RefSeq" id="WP_106289999.1">
    <property type="nucleotide sequence ID" value="NZ_CAWNTC010000131.1"/>
</dbReference>
<dbReference type="OrthoDB" id="573902at2"/>
<dbReference type="EMBL" id="PVWJ01000101">
    <property type="protein sequence ID" value="PSB01554.1"/>
    <property type="molecule type" value="Genomic_DNA"/>
</dbReference>
<dbReference type="AlphaFoldDB" id="A0A2T1C023"/>
<organism evidence="1 2">
    <name type="scientific">Merismopedia glauca CCAP 1448/3</name>
    <dbReference type="NCBI Taxonomy" id="1296344"/>
    <lineage>
        <taxon>Bacteria</taxon>
        <taxon>Bacillati</taxon>
        <taxon>Cyanobacteriota</taxon>
        <taxon>Cyanophyceae</taxon>
        <taxon>Synechococcales</taxon>
        <taxon>Merismopediaceae</taxon>
        <taxon>Merismopedia</taxon>
    </lineage>
</organism>
<reference evidence="1 2" key="2">
    <citation type="submission" date="2018-03" db="EMBL/GenBank/DDBJ databases">
        <title>The ancient ancestry and fast evolution of plastids.</title>
        <authorList>
            <person name="Moore K.R."/>
            <person name="Magnabosco C."/>
            <person name="Momper L."/>
            <person name="Gold D.A."/>
            <person name="Bosak T."/>
            <person name="Fournier G.P."/>
        </authorList>
    </citation>
    <scope>NUCLEOTIDE SEQUENCE [LARGE SCALE GENOMIC DNA]</scope>
    <source>
        <strain evidence="1 2">CCAP 1448/3</strain>
    </source>
</reference>
<sequence>MNQSLNPHIALKIQQQIRLAEDDLVIYIEEALDNSDYLKTGKEKLEESQFRNLVQVADTTESPEVVKNFLCYQVGRDKKWGTNKNSLAAKIIKDIDSRLKEKARKIADISDDIDFKPILMELIRRYLGYGYRYLKYLNAIQDKKIELIGTPRSK</sequence>
<keyword evidence="2" id="KW-1185">Reference proteome</keyword>